<accession>A0A0J9V8W5</accession>
<reference evidence="3 4" key="1">
    <citation type="submission" date="2011-08" db="EMBL/GenBank/DDBJ databases">
        <title>The Genome Sequence of Plasmodium vivax India VII.</title>
        <authorList>
            <consortium name="The Broad Institute Genome Sequencing Platform"/>
            <consortium name="The Broad Institute Genome Sequencing Center for Infectious Disease"/>
            <person name="Neafsey D."/>
            <person name="Carlton J."/>
            <person name="Barnwell J."/>
            <person name="Collins W."/>
            <person name="Escalante A."/>
            <person name="Mullikin J."/>
            <person name="Saul A."/>
            <person name="Guigo R."/>
            <person name="Camara F."/>
            <person name="Young S.K."/>
            <person name="Zeng Q."/>
            <person name="Gargeya S."/>
            <person name="Fitzgerald M."/>
            <person name="Haas B."/>
            <person name="Abouelleil A."/>
            <person name="Alvarado L."/>
            <person name="Arachchi H.M."/>
            <person name="Berlin A."/>
            <person name="Brown A."/>
            <person name="Chapman S.B."/>
            <person name="Chen Z."/>
            <person name="Dunbar C."/>
            <person name="Freedman E."/>
            <person name="Gearin G."/>
            <person name="Gellesch M."/>
            <person name="Goldberg J."/>
            <person name="Griggs A."/>
            <person name="Gujja S."/>
            <person name="Heiman D."/>
            <person name="Howarth C."/>
            <person name="Larson L."/>
            <person name="Lui A."/>
            <person name="MacDonald P.J.P."/>
            <person name="Montmayeur A."/>
            <person name="Murphy C."/>
            <person name="Neiman D."/>
            <person name="Pearson M."/>
            <person name="Priest M."/>
            <person name="Roberts A."/>
            <person name="Saif S."/>
            <person name="Shea T."/>
            <person name="Shenoy N."/>
            <person name="Sisk P."/>
            <person name="Stolte C."/>
            <person name="Sykes S."/>
            <person name="Wortman J."/>
            <person name="Nusbaum C."/>
            <person name="Birren B."/>
        </authorList>
    </citation>
    <scope>NUCLEOTIDE SEQUENCE [LARGE SCALE GENOMIC DNA]</scope>
    <source>
        <strain evidence="3 4">India VII</strain>
    </source>
</reference>
<evidence type="ECO:0000256" key="2">
    <source>
        <dbReference type="SAM" id="Phobius"/>
    </source>
</evidence>
<keyword evidence="2" id="KW-0812">Transmembrane</keyword>
<dbReference type="OrthoDB" id="381445at2759"/>
<feature type="region of interest" description="Disordered" evidence="1">
    <location>
        <begin position="290"/>
        <end position="310"/>
    </location>
</feature>
<name>A0A0J9V8W5_PLAVI</name>
<keyword evidence="2" id="KW-0472">Membrane</keyword>
<gene>
    <name evidence="3" type="ORF">PVIIG_05364</name>
</gene>
<sequence length="373" mass="44114">MNKYFRIGKKIIVFYIIQNLLFIFQEQFLMKFPSYDIYKKLNNNDVTDEYDKYCKIMKSSFPQNPKIYELCRIFARNLKELSTILNDVNNIDLCRYFNFWKYDQINKNHDTSNNAYSIDRIRISFFSVASTIKEESPNHDCFYPYRREISLDSWKEWKDLYDYIRNKDKIPKIIESDEYLCSIYSKYFSYIKNIYQKYKEVCCPVANGNCPPYINFSEWCSQENVLIQLECTEPPKLHESSAESTEDIAAKLKERDRGEKDLITVEGETDTNAELKDGLVKQAIGPNGTRLESVTQDDHTDSENSEEISNYNISNSTGTIIGTSLGFVLPLITIYRVKTTYFMHFHYVCSFKLNYNDKLFKINNYILNFDCCF</sequence>
<evidence type="ECO:0000313" key="3">
    <source>
        <dbReference type="EMBL" id="KMZ82503.1"/>
    </source>
</evidence>
<protein>
    <submittedName>
        <fullName evidence="3">Uncharacterized protein</fullName>
    </submittedName>
</protein>
<evidence type="ECO:0000313" key="4">
    <source>
        <dbReference type="Proteomes" id="UP000053562"/>
    </source>
</evidence>
<dbReference type="EMBL" id="KQ234179">
    <property type="protein sequence ID" value="KMZ82503.1"/>
    <property type="molecule type" value="Genomic_DNA"/>
</dbReference>
<dbReference type="Proteomes" id="UP000053562">
    <property type="component" value="Unassembled WGS sequence"/>
</dbReference>
<feature type="transmembrane region" description="Helical" evidence="2">
    <location>
        <begin position="12"/>
        <end position="30"/>
    </location>
</feature>
<dbReference type="AlphaFoldDB" id="A0A0J9V8W5"/>
<dbReference type="Pfam" id="PF05795">
    <property type="entry name" value="Plasmodium_Vir"/>
    <property type="match status" value="1"/>
</dbReference>
<evidence type="ECO:0000256" key="1">
    <source>
        <dbReference type="SAM" id="MobiDB-lite"/>
    </source>
</evidence>
<keyword evidence="2" id="KW-1133">Transmembrane helix</keyword>
<dbReference type="InterPro" id="IPR008780">
    <property type="entry name" value="Plasmodium_Vir"/>
</dbReference>
<proteinExistence type="predicted"/>
<organism evidence="3 4">
    <name type="scientific">Plasmodium vivax India VII</name>
    <dbReference type="NCBI Taxonomy" id="1077284"/>
    <lineage>
        <taxon>Eukaryota</taxon>
        <taxon>Sar</taxon>
        <taxon>Alveolata</taxon>
        <taxon>Apicomplexa</taxon>
        <taxon>Aconoidasida</taxon>
        <taxon>Haemosporida</taxon>
        <taxon>Plasmodiidae</taxon>
        <taxon>Plasmodium</taxon>
        <taxon>Plasmodium (Plasmodium)</taxon>
    </lineage>
</organism>